<dbReference type="Proteomes" id="UP000320948">
    <property type="component" value="Unassembled WGS sequence"/>
</dbReference>
<accession>A0A6N4RBX4</accession>
<sequence length="88" mass="9751">MAAKLPASAGLGAKVVHTTVQPEPMSSAERDEIAALVMRIKRADERSRKLELVTDSGRPVVSASDRQWADDWKLPSEVFEYFELEHAA</sequence>
<reference evidence="1 2" key="1">
    <citation type="journal article" date="2017" name="Nat. Commun.">
        <title>In situ click chemistry generation of cyclooxygenase-2 inhibitors.</title>
        <authorList>
            <person name="Bhardwaj A."/>
            <person name="Kaur J."/>
            <person name="Wuest M."/>
            <person name="Wuest F."/>
        </authorList>
    </citation>
    <scope>NUCLEOTIDE SEQUENCE [LARGE SCALE GENOMIC DNA]</scope>
    <source>
        <strain evidence="1">S2_018_000_R2_106</strain>
    </source>
</reference>
<dbReference type="EMBL" id="VAFM01000001">
    <property type="protein sequence ID" value="TKW61247.1"/>
    <property type="molecule type" value="Genomic_DNA"/>
</dbReference>
<evidence type="ECO:0000313" key="1">
    <source>
        <dbReference type="EMBL" id="TKW61247.1"/>
    </source>
</evidence>
<gene>
    <name evidence="1" type="ORF">DI628_01055</name>
</gene>
<protein>
    <submittedName>
        <fullName evidence="1">Uncharacterized protein</fullName>
    </submittedName>
</protein>
<comment type="caution">
    <text evidence="1">The sequence shown here is derived from an EMBL/GenBank/DDBJ whole genome shotgun (WGS) entry which is preliminary data.</text>
</comment>
<evidence type="ECO:0000313" key="2">
    <source>
        <dbReference type="Proteomes" id="UP000320948"/>
    </source>
</evidence>
<name>A0A6N4RBX4_BLAVI</name>
<dbReference type="AlphaFoldDB" id="A0A6N4RBX4"/>
<organism evidence="1 2">
    <name type="scientific">Blastochloris viridis</name>
    <name type="common">Rhodopseudomonas viridis</name>
    <dbReference type="NCBI Taxonomy" id="1079"/>
    <lineage>
        <taxon>Bacteria</taxon>
        <taxon>Pseudomonadati</taxon>
        <taxon>Pseudomonadota</taxon>
        <taxon>Alphaproteobacteria</taxon>
        <taxon>Hyphomicrobiales</taxon>
        <taxon>Blastochloridaceae</taxon>
        <taxon>Blastochloris</taxon>
    </lineage>
</organism>
<proteinExistence type="predicted"/>